<dbReference type="RefSeq" id="WP_121194768.1">
    <property type="nucleotide sequence ID" value="NZ_RBWV01000015.1"/>
</dbReference>
<protein>
    <submittedName>
        <fullName evidence="2">DinB family protein</fullName>
    </submittedName>
</protein>
<keyword evidence="3" id="KW-1185">Reference proteome</keyword>
<proteinExistence type="predicted"/>
<sequence>MDADPVVPDRKSWTWVLERACPDCGFDTRTTSGAVAGLLPGIVERWEAVLRRADVRERPAPATWSPLEYSCHVRDAFDVFDGRLHLMLERDEPRFADWDQDDAALRSDYPGQDPAVVSAELVAAAARLRASAESVEPGQWERRGLRSDGSAFTVETLLRYFVHDPVHHLHDVQG</sequence>
<dbReference type="InParanoid" id="A0A420XLP2"/>
<evidence type="ECO:0000313" key="2">
    <source>
        <dbReference type="EMBL" id="RKS69345.1"/>
    </source>
</evidence>
<accession>A0A420XLP2</accession>
<dbReference type="AlphaFoldDB" id="A0A420XLP2"/>
<dbReference type="Pfam" id="PF12867">
    <property type="entry name" value="DinB_2"/>
    <property type="match status" value="1"/>
</dbReference>
<dbReference type="InterPro" id="IPR024775">
    <property type="entry name" value="DinB-like"/>
</dbReference>
<dbReference type="InterPro" id="IPR034660">
    <property type="entry name" value="DinB/YfiT-like"/>
</dbReference>
<evidence type="ECO:0000259" key="1">
    <source>
        <dbReference type="Pfam" id="PF12867"/>
    </source>
</evidence>
<organism evidence="2 3">
    <name type="scientific">Motilibacter peucedani</name>
    <dbReference type="NCBI Taxonomy" id="598650"/>
    <lineage>
        <taxon>Bacteria</taxon>
        <taxon>Bacillati</taxon>
        <taxon>Actinomycetota</taxon>
        <taxon>Actinomycetes</taxon>
        <taxon>Motilibacterales</taxon>
        <taxon>Motilibacteraceae</taxon>
        <taxon>Motilibacter</taxon>
    </lineage>
</organism>
<comment type="caution">
    <text evidence="2">The sequence shown here is derived from an EMBL/GenBank/DDBJ whole genome shotgun (WGS) entry which is preliminary data.</text>
</comment>
<dbReference type="SUPFAM" id="SSF109854">
    <property type="entry name" value="DinB/YfiT-like putative metalloenzymes"/>
    <property type="match status" value="1"/>
</dbReference>
<feature type="domain" description="DinB-like" evidence="1">
    <location>
        <begin position="52"/>
        <end position="170"/>
    </location>
</feature>
<gene>
    <name evidence="2" type="ORF">CLV35_3522</name>
</gene>
<dbReference type="Proteomes" id="UP000281955">
    <property type="component" value="Unassembled WGS sequence"/>
</dbReference>
<dbReference type="Gene3D" id="1.20.120.450">
    <property type="entry name" value="dinb family like domain"/>
    <property type="match status" value="1"/>
</dbReference>
<dbReference type="OrthoDB" id="3376896at2"/>
<dbReference type="EMBL" id="RBWV01000015">
    <property type="protein sequence ID" value="RKS69345.1"/>
    <property type="molecule type" value="Genomic_DNA"/>
</dbReference>
<reference evidence="2 3" key="1">
    <citation type="submission" date="2018-10" db="EMBL/GenBank/DDBJ databases">
        <title>Genomic Encyclopedia of Archaeal and Bacterial Type Strains, Phase II (KMG-II): from individual species to whole genera.</title>
        <authorList>
            <person name="Goeker M."/>
        </authorList>
    </citation>
    <scope>NUCLEOTIDE SEQUENCE [LARGE SCALE GENOMIC DNA]</scope>
    <source>
        <strain evidence="2 3">RP-AC37</strain>
    </source>
</reference>
<evidence type="ECO:0000313" key="3">
    <source>
        <dbReference type="Proteomes" id="UP000281955"/>
    </source>
</evidence>
<name>A0A420XLP2_9ACTN</name>